<evidence type="ECO:0000256" key="4">
    <source>
        <dbReference type="ARBA" id="ARBA00013095"/>
    </source>
</evidence>
<feature type="chain" id="PRO_5003019411" description="Poly(ethylene terephthalate) hydrolase" evidence="15">
    <location>
        <begin position="35"/>
        <end position="295"/>
    </location>
</feature>
<accession>D1A646</accession>
<dbReference type="InterPro" id="IPR041127">
    <property type="entry name" value="PET_hydrolase/cutinase-like"/>
</dbReference>
<sequence length="295" mass="31868">MKSRLRRSLRRLSVAAATVAAVGALTAVPAPAHAADNPYQRGPDPTERSVTARRGPFAIDEISVNGGIGAGFNRGTIFYPTDRSQGTFGAVAVIPGFLSPESLVRWFGPRLASQGFVVMTLTTNGLTDTPESRSEQLLAALDYLTTRSQVRDRIDPSRLAVMGHSMGGGGSLAAAAKRPTLRAAIPLAPWSLTKNWSDLTVPTLIIGAENDNVAPVAGHSERFYDSMTNVPEKAYLEMAGGNHVDPTAESDLVAKFTISWLKRFVDDDTRYDQFLCPAPRPNRQISEYRDTCPHS</sequence>
<comment type="similarity">
    <text evidence="3">Belongs to the AB hydrolase superfamily.</text>
</comment>
<keyword evidence="15" id="KW-0732">Signal</keyword>
<proteinExistence type="inferred from homology"/>
<evidence type="ECO:0000256" key="15">
    <source>
        <dbReference type="SAM" id="SignalP"/>
    </source>
</evidence>
<reference evidence="17 18" key="1">
    <citation type="journal article" date="2011" name="Stand. Genomic Sci.">
        <title>Complete genome sequence of Thermomonospora curvata type strain (B9).</title>
        <authorList>
            <person name="Chertkov O."/>
            <person name="Sikorski J."/>
            <person name="Nolan M."/>
            <person name="Lapidus A."/>
            <person name="Lucas S."/>
            <person name="Del Rio T.G."/>
            <person name="Tice H."/>
            <person name="Cheng J.F."/>
            <person name="Goodwin L."/>
            <person name="Pitluck S."/>
            <person name="Liolios K."/>
            <person name="Ivanova N."/>
            <person name="Mavromatis K."/>
            <person name="Mikhailova N."/>
            <person name="Ovchinnikova G."/>
            <person name="Pati A."/>
            <person name="Chen A."/>
            <person name="Palaniappan K."/>
            <person name="Djao O.D."/>
            <person name="Land M."/>
            <person name="Hauser L."/>
            <person name="Chang Y.J."/>
            <person name="Jeffries C.D."/>
            <person name="Brettin T."/>
            <person name="Han C."/>
            <person name="Detter J.C."/>
            <person name="Rohde M."/>
            <person name="Goker M."/>
            <person name="Woyke T."/>
            <person name="Bristow J."/>
            <person name="Eisen J.A."/>
            <person name="Markowitz V."/>
            <person name="Hugenholtz P."/>
            <person name="Klenk H.P."/>
            <person name="Kyrpides N.C."/>
        </authorList>
    </citation>
    <scope>NUCLEOTIDE SEQUENCE [LARGE SCALE GENOMIC DNA]</scope>
    <source>
        <strain evidence="18">ATCC 19995 / DSM 43183 / JCM 3096 / KCTC 9072 / NBRC 15933 / NCIMB 10081 / Henssen B9</strain>
    </source>
</reference>
<feature type="signal peptide" evidence="15">
    <location>
        <begin position="1"/>
        <end position="34"/>
    </location>
</feature>
<dbReference type="Pfam" id="PF12740">
    <property type="entry name" value="PETase"/>
    <property type="match status" value="1"/>
</dbReference>
<protein>
    <recommendedName>
        <fullName evidence="13">Poly(ethylene terephthalate) hydrolase</fullName>
        <ecNumber evidence="12">3.1.1.101</ecNumber>
        <ecNumber evidence="4">3.1.1.74</ecNumber>
    </recommendedName>
</protein>
<dbReference type="InterPro" id="IPR050261">
    <property type="entry name" value="FrsA_esterase"/>
</dbReference>
<evidence type="ECO:0000256" key="10">
    <source>
        <dbReference type="ARBA" id="ARBA00033629"/>
    </source>
</evidence>
<dbReference type="SMR" id="D1A646"/>
<evidence type="ECO:0000256" key="13">
    <source>
        <dbReference type="ARBA" id="ARBA00033780"/>
    </source>
</evidence>
<dbReference type="SUPFAM" id="SSF53474">
    <property type="entry name" value="alpha/beta-Hydrolases"/>
    <property type="match status" value="1"/>
</dbReference>
<evidence type="ECO:0000256" key="7">
    <source>
        <dbReference type="ARBA" id="ARBA00022764"/>
    </source>
</evidence>
<keyword evidence="8 17" id="KW-0378">Hydrolase</keyword>
<comment type="catalytic activity">
    <reaction evidence="10">
        <text>a butanoate ester + H2O = an aliphatic alcohol + butanoate + H(+)</text>
        <dbReference type="Rhea" id="RHEA:47348"/>
        <dbReference type="ChEBI" id="CHEBI:2571"/>
        <dbReference type="ChEBI" id="CHEBI:15377"/>
        <dbReference type="ChEBI" id="CHEBI:15378"/>
        <dbReference type="ChEBI" id="CHEBI:17968"/>
        <dbReference type="ChEBI" id="CHEBI:50477"/>
    </reaction>
    <physiologicalReaction direction="left-to-right" evidence="10">
        <dbReference type="Rhea" id="RHEA:47349"/>
    </physiologicalReaction>
</comment>
<dbReference type="Proteomes" id="UP000001918">
    <property type="component" value="Chromosome"/>
</dbReference>
<evidence type="ECO:0000256" key="9">
    <source>
        <dbReference type="ARBA" id="ARBA00023157"/>
    </source>
</evidence>
<name>D1A646_THECD</name>
<dbReference type="EC" id="3.1.1.74" evidence="4"/>
<evidence type="ECO:0000313" key="18">
    <source>
        <dbReference type="Proteomes" id="UP000001918"/>
    </source>
</evidence>
<dbReference type="Gene3D" id="3.40.50.1820">
    <property type="entry name" value="alpha/beta hydrolase"/>
    <property type="match status" value="1"/>
</dbReference>
<dbReference type="GO" id="GO:0042597">
    <property type="term" value="C:periplasmic space"/>
    <property type="evidence" value="ECO:0007669"/>
    <property type="project" value="UniProtKB-SubCell"/>
</dbReference>
<dbReference type="STRING" id="471852.Tcur_4623"/>
<dbReference type="RefSeq" id="WP_012854926.1">
    <property type="nucleotide sequence ID" value="NC_013510.1"/>
</dbReference>
<dbReference type="OrthoDB" id="1466228at2"/>
<evidence type="ECO:0000256" key="8">
    <source>
        <dbReference type="ARBA" id="ARBA00022801"/>
    </source>
</evidence>
<evidence type="ECO:0000256" key="11">
    <source>
        <dbReference type="ARBA" id="ARBA00033707"/>
    </source>
</evidence>
<dbReference type="InterPro" id="IPR006311">
    <property type="entry name" value="TAT_signal"/>
</dbReference>
<keyword evidence="18" id="KW-1185">Reference proteome</keyword>
<evidence type="ECO:0000259" key="16">
    <source>
        <dbReference type="Pfam" id="PF12740"/>
    </source>
</evidence>
<keyword evidence="6" id="KW-0964">Secreted</keyword>
<evidence type="ECO:0000256" key="6">
    <source>
        <dbReference type="ARBA" id="ARBA00022525"/>
    </source>
</evidence>
<comment type="catalytic activity">
    <reaction evidence="11">
        <text>(ethylene terephthalate)(n) + H2O = (ethylene terephthalate)(n-1) + 4-[(2-hydroxyethoxy)carbonyl]benzoate + H(+)</text>
        <dbReference type="Rhea" id="RHEA:49528"/>
        <dbReference type="Rhea" id="RHEA-COMP:12420"/>
        <dbReference type="Rhea" id="RHEA-COMP:12421"/>
        <dbReference type="ChEBI" id="CHEBI:15377"/>
        <dbReference type="ChEBI" id="CHEBI:15378"/>
        <dbReference type="ChEBI" id="CHEBI:131701"/>
        <dbReference type="ChEBI" id="CHEBI:131704"/>
        <dbReference type="EC" id="3.1.1.101"/>
    </reaction>
    <physiologicalReaction direction="left-to-right" evidence="11">
        <dbReference type="Rhea" id="RHEA:49529"/>
    </physiologicalReaction>
</comment>
<dbReference type="EC" id="3.1.1.101" evidence="12"/>
<evidence type="ECO:0000313" key="17">
    <source>
        <dbReference type="EMBL" id="ACZ00145.1"/>
    </source>
</evidence>
<comment type="catalytic activity">
    <reaction evidence="14">
        <text>cutin + H2O = cutin monomers.</text>
        <dbReference type="EC" id="3.1.1.74"/>
    </reaction>
</comment>
<gene>
    <name evidence="17" type="ordered locus">Tcur_4623</name>
</gene>
<evidence type="ECO:0000256" key="3">
    <source>
        <dbReference type="ARBA" id="ARBA00008645"/>
    </source>
</evidence>
<dbReference type="InterPro" id="IPR029058">
    <property type="entry name" value="AB_hydrolase_fold"/>
</dbReference>
<keyword evidence="5" id="KW-0719">Serine esterase</keyword>
<keyword evidence="9" id="KW-1015">Disulfide bond</keyword>
<dbReference type="GO" id="GO:0005576">
    <property type="term" value="C:extracellular region"/>
    <property type="evidence" value="ECO:0007669"/>
    <property type="project" value="UniProtKB-SubCell"/>
</dbReference>
<evidence type="ECO:0000256" key="2">
    <source>
        <dbReference type="ARBA" id="ARBA00004613"/>
    </source>
</evidence>
<evidence type="ECO:0000256" key="1">
    <source>
        <dbReference type="ARBA" id="ARBA00004418"/>
    </source>
</evidence>
<dbReference type="AlphaFoldDB" id="D1A646"/>
<dbReference type="GO" id="GO:0050525">
    <property type="term" value="F:cutinase activity"/>
    <property type="evidence" value="ECO:0007669"/>
    <property type="project" value="UniProtKB-EC"/>
</dbReference>
<evidence type="ECO:0000256" key="14">
    <source>
        <dbReference type="ARBA" id="ARBA00034045"/>
    </source>
</evidence>
<evidence type="ECO:0000256" key="12">
    <source>
        <dbReference type="ARBA" id="ARBA00033764"/>
    </source>
</evidence>
<dbReference type="KEGG" id="tcu:Tcur_4623"/>
<dbReference type="HOGENOM" id="CLU_052605_1_0_11"/>
<dbReference type="eggNOG" id="COG1073">
    <property type="taxonomic scope" value="Bacteria"/>
</dbReference>
<dbReference type="PROSITE" id="PS51318">
    <property type="entry name" value="TAT"/>
    <property type="match status" value="1"/>
</dbReference>
<feature type="domain" description="PET hydrolase/cutinase-like" evidence="16">
    <location>
        <begin position="34"/>
        <end position="293"/>
    </location>
</feature>
<keyword evidence="7" id="KW-0574">Periplasm</keyword>
<evidence type="ECO:0000256" key="5">
    <source>
        <dbReference type="ARBA" id="ARBA00022487"/>
    </source>
</evidence>
<dbReference type="EMBL" id="CP001738">
    <property type="protein sequence ID" value="ACZ00145.1"/>
    <property type="molecule type" value="Genomic_DNA"/>
</dbReference>
<comment type="subcellular location">
    <subcellularLocation>
        <location evidence="1">Periplasm</location>
    </subcellularLocation>
    <subcellularLocation>
        <location evidence="2">Secreted</location>
    </subcellularLocation>
</comment>
<dbReference type="PANTHER" id="PTHR22946:SF9">
    <property type="entry name" value="POLYKETIDE TRANSFERASE AF380"/>
    <property type="match status" value="1"/>
</dbReference>
<dbReference type="PANTHER" id="PTHR22946">
    <property type="entry name" value="DIENELACTONE HYDROLASE DOMAIN-CONTAINING PROTEIN-RELATED"/>
    <property type="match status" value="1"/>
</dbReference>
<organism evidence="17 18">
    <name type="scientific">Thermomonospora curvata (strain ATCC 19995 / DSM 43183 / JCM 3096 / KCTC 9072 / NBRC 15933 / NCIMB 10081 / Henssen B9)</name>
    <dbReference type="NCBI Taxonomy" id="471852"/>
    <lineage>
        <taxon>Bacteria</taxon>
        <taxon>Bacillati</taxon>
        <taxon>Actinomycetota</taxon>
        <taxon>Actinomycetes</taxon>
        <taxon>Streptosporangiales</taxon>
        <taxon>Thermomonosporaceae</taxon>
        <taxon>Thermomonospora</taxon>
    </lineage>
</organism>